<dbReference type="STRING" id="4829.A0A163JEG2"/>
<evidence type="ECO:0000313" key="6">
    <source>
        <dbReference type="EMBL" id="SAM00891.1"/>
    </source>
</evidence>
<dbReference type="OMA" id="CESIVGW"/>
<dbReference type="InterPro" id="IPR004910">
    <property type="entry name" value="Yippee/Mis18/Cereblon"/>
</dbReference>
<keyword evidence="7" id="KW-1185">Reference proteome</keyword>
<dbReference type="AlphaFoldDB" id="A0A163JEG2"/>
<name>A0A163JEG2_ABSGL</name>
<evidence type="ECO:0000259" key="5">
    <source>
        <dbReference type="PROSITE" id="PS51792"/>
    </source>
</evidence>
<organism evidence="6">
    <name type="scientific">Absidia glauca</name>
    <name type="common">Pin mould</name>
    <dbReference type="NCBI Taxonomy" id="4829"/>
    <lineage>
        <taxon>Eukaryota</taxon>
        <taxon>Fungi</taxon>
        <taxon>Fungi incertae sedis</taxon>
        <taxon>Mucoromycota</taxon>
        <taxon>Mucoromycotina</taxon>
        <taxon>Mucoromycetes</taxon>
        <taxon>Mucorales</taxon>
        <taxon>Cunninghamellaceae</taxon>
        <taxon>Absidia</taxon>
    </lineage>
</organism>
<dbReference type="EMBL" id="LT553433">
    <property type="protein sequence ID" value="SAM00891.1"/>
    <property type="molecule type" value="Genomic_DNA"/>
</dbReference>
<evidence type="ECO:0000256" key="4">
    <source>
        <dbReference type="RuleBase" id="RU110713"/>
    </source>
</evidence>
<evidence type="ECO:0000256" key="3">
    <source>
        <dbReference type="ARBA" id="ARBA00022833"/>
    </source>
</evidence>
<proteinExistence type="inferred from homology"/>
<feature type="domain" description="Yippee" evidence="5">
    <location>
        <begin position="1"/>
        <end position="81"/>
    </location>
</feature>
<evidence type="ECO:0000256" key="1">
    <source>
        <dbReference type="ARBA" id="ARBA00005613"/>
    </source>
</evidence>
<sequence>MAVVIAKLTYPMAMHLSQEVNIIAGAAEERSMTTGVHVVQNISCCQCKVVLGWAYVKAYDEENKYKEGKFILEKKLLVEIPSSL</sequence>
<comment type="similarity">
    <text evidence="1 4">Belongs to the yippee family.</text>
</comment>
<reference evidence="6" key="1">
    <citation type="submission" date="2016-04" db="EMBL/GenBank/DDBJ databases">
        <authorList>
            <person name="Evans L.H."/>
            <person name="Alamgir A."/>
            <person name="Owens N."/>
            <person name="Weber N.D."/>
            <person name="Virtaneva K."/>
            <person name="Barbian K."/>
            <person name="Babar A."/>
            <person name="Rosenke K."/>
        </authorList>
    </citation>
    <scope>NUCLEOTIDE SEQUENCE [LARGE SCALE GENOMIC DNA]</scope>
    <source>
        <strain evidence="6">CBS 101.48</strain>
    </source>
</reference>
<dbReference type="Pfam" id="PF03226">
    <property type="entry name" value="Yippee-Mis18"/>
    <property type="match status" value="1"/>
</dbReference>
<dbReference type="InParanoid" id="A0A163JEG2"/>
<dbReference type="InterPro" id="IPR039058">
    <property type="entry name" value="Yippee_fam"/>
</dbReference>
<evidence type="ECO:0000256" key="2">
    <source>
        <dbReference type="ARBA" id="ARBA00022723"/>
    </source>
</evidence>
<evidence type="ECO:0000313" key="7">
    <source>
        <dbReference type="Proteomes" id="UP000078561"/>
    </source>
</evidence>
<dbReference type="PANTHER" id="PTHR13848">
    <property type="entry name" value="PROTEIN YIPPEE-LIKE CG15309-RELATED"/>
    <property type="match status" value="1"/>
</dbReference>
<dbReference type="GO" id="GO:0046872">
    <property type="term" value="F:metal ion binding"/>
    <property type="evidence" value="ECO:0007669"/>
    <property type="project" value="UniProtKB-KW"/>
</dbReference>
<dbReference type="Proteomes" id="UP000078561">
    <property type="component" value="Unassembled WGS sequence"/>
</dbReference>
<dbReference type="OrthoDB" id="6407410at2759"/>
<dbReference type="PROSITE" id="PS51792">
    <property type="entry name" value="YIPPEE"/>
    <property type="match status" value="1"/>
</dbReference>
<accession>A0A163JEG2</accession>
<protein>
    <recommendedName>
        <fullName evidence="4">Protein yippee-like</fullName>
    </recommendedName>
</protein>
<gene>
    <name evidence="6" type="primary">ABSGL_06617.1 scaffold 8461</name>
</gene>
<keyword evidence="3" id="KW-0862">Zinc</keyword>
<dbReference type="InterPro" id="IPR034751">
    <property type="entry name" value="Yippee"/>
</dbReference>
<keyword evidence="2" id="KW-0479">Metal-binding</keyword>